<evidence type="ECO:0000313" key="2">
    <source>
        <dbReference type="EMBL" id="PHM60706.1"/>
    </source>
</evidence>
<evidence type="ECO:0000313" key="3">
    <source>
        <dbReference type="Proteomes" id="UP000222366"/>
    </source>
</evidence>
<dbReference type="Gene3D" id="3.30.300.30">
    <property type="match status" value="1"/>
</dbReference>
<dbReference type="EMBL" id="NJAJ01000053">
    <property type="protein sequence ID" value="PHM60706.1"/>
    <property type="molecule type" value="Genomic_DNA"/>
</dbReference>
<feature type="domain" description="AMP-dependent synthetase/ligase" evidence="1">
    <location>
        <begin position="27"/>
        <end position="353"/>
    </location>
</feature>
<dbReference type="PANTHER" id="PTHR45398:SF1">
    <property type="entry name" value="ENZYME, PUTATIVE (JCVI)-RELATED"/>
    <property type="match status" value="1"/>
</dbReference>
<dbReference type="SUPFAM" id="SSF56801">
    <property type="entry name" value="Acetyl-CoA synthetase-like"/>
    <property type="match status" value="1"/>
</dbReference>
<dbReference type="InterPro" id="IPR045851">
    <property type="entry name" value="AMP-bd_C_sf"/>
</dbReference>
<accession>A0A2D0KB85</accession>
<dbReference type="PANTHER" id="PTHR45398">
    <property type="match status" value="1"/>
</dbReference>
<reference evidence="2 3" key="1">
    <citation type="journal article" date="2017" name="Nat. Microbiol.">
        <title>Natural product diversity associated with the nematode symbionts Photorhabdus and Xenorhabdus.</title>
        <authorList>
            <person name="Tobias N.J."/>
            <person name="Wolff H."/>
            <person name="Djahanschiri B."/>
            <person name="Grundmann F."/>
            <person name="Kronenwerth M."/>
            <person name="Shi Y.M."/>
            <person name="Simonyi S."/>
            <person name="Grun P."/>
            <person name="Shapiro-Ilan D."/>
            <person name="Pidot S.J."/>
            <person name="Stinear T.P."/>
            <person name="Ebersberger I."/>
            <person name="Bode H.B."/>
        </authorList>
    </citation>
    <scope>NUCLEOTIDE SEQUENCE [LARGE SCALE GENOMIC DNA]</scope>
    <source>
        <strain evidence="2 3">DSM 17904</strain>
    </source>
</reference>
<dbReference type="AlphaFoldDB" id="A0A2D0KB85"/>
<dbReference type="InterPro" id="IPR020845">
    <property type="entry name" value="AMP-binding_CS"/>
</dbReference>
<dbReference type="CDD" id="cd04433">
    <property type="entry name" value="AFD_class_I"/>
    <property type="match status" value="1"/>
</dbReference>
<gene>
    <name evidence="2" type="ORF">Xsto_03733</name>
</gene>
<comment type="caution">
    <text evidence="2">The sequence shown here is derived from an EMBL/GenBank/DDBJ whole genome shotgun (WGS) entry which is preliminary data.</text>
</comment>
<dbReference type="RefSeq" id="WP_099125999.1">
    <property type="nucleotide sequence ID" value="NZ_CAWNRH010000130.1"/>
</dbReference>
<proteinExistence type="predicted"/>
<sequence length="492" mass="54384">MEHLPITLDATLREKAFSSPQQLLLIDALKPESAIEYRWKETNRLVDALAWQFAELPGEGIGIILDNSYHCLCMIYGVIRSGKNVILIDSEWGITAKQAIIDVMALQILVSAAPIQDEFAILQFIPDFSSGCSEVFNEHAATNSRMIIFTSGTTGKPKGIVLSQQAMVNAYAIGQCCLKIGEHTRAGCFYRVSGLGILGINFLFPLLYGGSVVLLPQHCWSDCVQFWQRVKQFNISFLYMVPPIVNFMVKEGIPLTVPISLSRLLCVSGSARLDAALQTEFQRNFAPLANIYGLSECGFAFLFGRLNGKLFDNTVGPAVGVMLRLTDEQGNEITTPGHRGRLWVKTPSLFSGYVNQPELTAQVVHDGWLDTQDIAYFDEQGGFYVLGRVDGTVNKGGNLFHLNECEQLLNTRSDVTDVCCLKVPCDIYGEDYIAVIQGELGQEGILLTWLQQHLGISRAPRSVFCLSEKLPLNGAGKHDRHAITKLITRRAS</sequence>
<evidence type="ECO:0000259" key="1">
    <source>
        <dbReference type="Pfam" id="PF00501"/>
    </source>
</evidence>
<dbReference type="InterPro" id="IPR000873">
    <property type="entry name" value="AMP-dep_synth/lig_dom"/>
</dbReference>
<dbReference type="Pfam" id="PF00501">
    <property type="entry name" value="AMP-binding"/>
    <property type="match status" value="1"/>
</dbReference>
<dbReference type="Proteomes" id="UP000222366">
    <property type="component" value="Unassembled WGS sequence"/>
</dbReference>
<dbReference type="PROSITE" id="PS00455">
    <property type="entry name" value="AMP_BINDING"/>
    <property type="match status" value="1"/>
</dbReference>
<name>A0A2D0KB85_9GAMM</name>
<organism evidence="2 3">
    <name type="scientific">Xenorhabdus stockiae</name>
    <dbReference type="NCBI Taxonomy" id="351614"/>
    <lineage>
        <taxon>Bacteria</taxon>
        <taxon>Pseudomonadati</taxon>
        <taxon>Pseudomonadota</taxon>
        <taxon>Gammaproteobacteria</taxon>
        <taxon>Enterobacterales</taxon>
        <taxon>Morganellaceae</taxon>
        <taxon>Xenorhabdus</taxon>
    </lineage>
</organism>
<dbReference type="Gene3D" id="3.40.50.12780">
    <property type="entry name" value="N-terminal domain of ligase-like"/>
    <property type="match status" value="1"/>
</dbReference>
<dbReference type="InterPro" id="IPR042099">
    <property type="entry name" value="ANL_N_sf"/>
</dbReference>
<keyword evidence="3" id="KW-1185">Reference proteome</keyword>
<protein>
    <submittedName>
        <fullName evidence="2">Acyl-CoA dehydrogenase</fullName>
    </submittedName>
</protein>